<dbReference type="InterPro" id="IPR000792">
    <property type="entry name" value="Tscrpt_reg_LuxR_C"/>
</dbReference>
<dbReference type="RefSeq" id="WP_231461215.1">
    <property type="nucleotide sequence ID" value="NZ_JAJOHW010000024.1"/>
</dbReference>
<evidence type="ECO:0000313" key="7">
    <source>
        <dbReference type="Proteomes" id="UP001595999"/>
    </source>
</evidence>
<name>A0ABV8ZSS9_9NEIS</name>
<dbReference type="PANTHER" id="PTHR43214:SF17">
    <property type="entry name" value="TRANSCRIPTIONAL REGULATORY PROTEIN RCSB"/>
    <property type="match status" value="1"/>
</dbReference>
<protein>
    <submittedName>
        <fullName evidence="6">Response regulator</fullName>
    </submittedName>
</protein>
<dbReference type="PANTHER" id="PTHR43214">
    <property type="entry name" value="TWO-COMPONENT RESPONSE REGULATOR"/>
    <property type="match status" value="1"/>
</dbReference>
<dbReference type="Pfam" id="PF00072">
    <property type="entry name" value="Response_reg"/>
    <property type="match status" value="1"/>
</dbReference>
<dbReference type="PROSITE" id="PS50043">
    <property type="entry name" value="HTH_LUXR_2"/>
    <property type="match status" value="1"/>
</dbReference>
<dbReference type="InterPro" id="IPR039420">
    <property type="entry name" value="WalR-like"/>
</dbReference>
<dbReference type="SUPFAM" id="SSF52172">
    <property type="entry name" value="CheY-like"/>
    <property type="match status" value="1"/>
</dbReference>
<dbReference type="SMART" id="SM00448">
    <property type="entry name" value="REC"/>
    <property type="match status" value="1"/>
</dbReference>
<dbReference type="PRINTS" id="PR00038">
    <property type="entry name" value="HTHLUXR"/>
</dbReference>
<evidence type="ECO:0000259" key="4">
    <source>
        <dbReference type="PROSITE" id="PS50043"/>
    </source>
</evidence>
<gene>
    <name evidence="6" type="ORF">ACFO0R_14140</name>
</gene>
<dbReference type="Pfam" id="PF00196">
    <property type="entry name" value="GerE"/>
    <property type="match status" value="1"/>
</dbReference>
<organism evidence="6 7">
    <name type="scientific">Chromobacterium aquaticum</name>
    <dbReference type="NCBI Taxonomy" id="467180"/>
    <lineage>
        <taxon>Bacteria</taxon>
        <taxon>Pseudomonadati</taxon>
        <taxon>Pseudomonadota</taxon>
        <taxon>Betaproteobacteria</taxon>
        <taxon>Neisseriales</taxon>
        <taxon>Chromobacteriaceae</taxon>
        <taxon>Chromobacterium</taxon>
    </lineage>
</organism>
<dbReference type="SMART" id="SM00421">
    <property type="entry name" value="HTH_LUXR"/>
    <property type="match status" value="1"/>
</dbReference>
<evidence type="ECO:0000256" key="3">
    <source>
        <dbReference type="PROSITE-ProRule" id="PRU00169"/>
    </source>
</evidence>
<feature type="domain" description="Response regulatory" evidence="5">
    <location>
        <begin position="5"/>
        <end position="124"/>
    </location>
</feature>
<evidence type="ECO:0000256" key="1">
    <source>
        <dbReference type="ARBA" id="ARBA00022553"/>
    </source>
</evidence>
<dbReference type="PROSITE" id="PS50110">
    <property type="entry name" value="RESPONSE_REGULATORY"/>
    <property type="match status" value="1"/>
</dbReference>
<keyword evidence="1 3" id="KW-0597">Phosphoprotein</keyword>
<accession>A0ABV8ZSS9</accession>
<dbReference type="Proteomes" id="UP001595999">
    <property type="component" value="Unassembled WGS sequence"/>
</dbReference>
<dbReference type="InterPro" id="IPR011006">
    <property type="entry name" value="CheY-like_superfamily"/>
</dbReference>
<dbReference type="InterPro" id="IPR058245">
    <property type="entry name" value="NreC/VraR/RcsB-like_REC"/>
</dbReference>
<sequence length="218" mass="24101">MKTHHIIVADDHPMVVNGLIHILRDKAGLEISATASSTDELFAALESKPCDILVCDFSMPSGELSDGVLMFSRIRRQFPGLGIVTLTMVDQLPAIRALLDLGIHCIVSKRDAEEHLSRALLCAMQARKFFSPAMAEIVDKIELERRTAGKQELTTREAEVVRLFAAGMTVTEIAAKLKRSKKTISTQKMSAMRKMGVQRDSDLVMQFLGLMDARESST</sequence>
<dbReference type="Gene3D" id="1.10.10.10">
    <property type="entry name" value="Winged helix-like DNA-binding domain superfamily/Winged helix DNA-binding domain"/>
    <property type="match status" value="1"/>
</dbReference>
<dbReference type="PROSITE" id="PS00622">
    <property type="entry name" value="HTH_LUXR_1"/>
    <property type="match status" value="1"/>
</dbReference>
<keyword evidence="7" id="KW-1185">Reference proteome</keyword>
<dbReference type="CDD" id="cd06170">
    <property type="entry name" value="LuxR_C_like"/>
    <property type="match status" value="1"/>
</dbReference>
<dbReference type="SUPFAM" id="SSF46894">
    <property type="entry name" value="C-terminal effector domain of the bipartite response regulators"/>
    <property type="match status" value="1"/>
</dbReference>
<dbReference type="CDD" id="cd17535">
    <property type="entry name" value="REC_NarL-like"/>
    <property type="match status" value="1"/>
</dbReference>
<evidence type="ECO:0000313" key="6">
    <source>
        <dbReference type="EMBL" id="MFC4490754.1"/>
    </source>
</evidence>
<reference evidence="7" key="1">
    <citation type="journal article" date="2019" name="Int. J. Syst. Evol. Microbiol.">
        <title>The Global Catalogue of Microorganisms (GCM) 10K type strain sequencing project: providing services to taxonomists for standard genome sequencing and annotation.</title>
        <authorList>
            <consortium name="The Broad Institute Genomics Platform"/>
            <consortium name="The Broad Institute Genome Sequencing Center for Infectious Disease"/>
            <person name="Wu L."/>
            <person name="Ma J."/>
        </authorList>
    </citation>
    <scope>NUCLEOTIDE SEQUENCE [LARGE SCALE GENOMIC DNA]</scope>
    <source>
        <strain evidence="7">CGMCC 4.7608</strain>
    </source>
</reference>
<comment type="caution">
    <text evidence="6">The sequence shown here is derived from an EMBL/GenBank/DDBJ whole genome shotgun (WGS) entry which is preliminary data.</text>
</comment>
<dbReference type="InterPro" id="IPR001789">
    <property type="entry name" value="Sig_transdc_resp-reg_receiver"/>
</dbReference>
<dbReference type="InterPro" id="IPR016032">
    <property type="entry name" value="Sig_transdc_resp-reg_C-effctor"/>
</dbReference>
<dbReference type="InterPro" id="IPR036388">
    <property type="entry name" value="WH-like_DNA-bd_sf"/>
</dbReference>
<proteinExistence type="predicted"/>
<feature type="modified residue" description="4-aspartylphosphate" evidence="3">
    <location>
        <position position="56"/>
    </location>
</feature>
<dbReference type="EMBL" id="JBHSEK010000008">
    <property type="protein sequence ID" value="MFC4490754.1"/>
    <property type="molecule type" value="Genomic_DNA"/>
</dbReference>
<keyword evidence="2" id="KW-0238">DNA-binding</keyword>
<feature type="domain" description="HTH luxR-type" evidence="4">
    <location>
        <begin position="146"/>
        <end position="211"/>
    </location>
</feature>
<evidence type="ECO:0000256" key="2">
    <source>
        <dbReference type="ARBA" id="ARBA00023125"/>
    </source>
</evidence>
<evidence type="ECO:0000259" key="5">
    <source>
        <dbReference type="PROSITE" id="PS50110"/>
    </source>
</evidence>
<dbReference type="Gene3D" id="3.40.50.2300">
    <property type="match status" value="1"/>
</dbReference>